<feature type="region of interest" description="Disordered" evidence="1">
    <location>
        <begin position="213"/>
        <end position="281"/>
    </location>
</feature>
<feature type="compositionally biased region" description="Acidic residues" evidence="1">
    <location>
        <begin position="257"/>
        <end position="266"/>
    </location>
</feature>
<dbReference type="STRING" id="1664694.A0A0N0NNM6"/>
<proteinExistence type="predicted"/>
<comment type="caution">
    <text evidence="3">The sequence shown here is derived from an EMBL/GenBank/DDBJ whole genome shotgun (WGS) entry which is preliminary data.</text>
</comment>
<sequence length="281" mass="31280">MTTRVPRYTSFSTAVQDVPPLPPPINPQWDYVLWNTTCRHLSRGQFIDGEAKSSQSTILPILIPVAIALGLYLVLFHVLVPTWRAHRERYRQYLPLHGASSLTSRLPHVLQPSTIGRGISSVLLRIFFPTSYALRQASAAQQNAASNGTTVYRASSVDGDSDDDEAALFTAESGEAMTNVPHAGSDPRDLNRRRRENMERYANRNMAYARAMEEGEDNRNATPTGGLVGGAMRPNPDREVHPETRLNRELEAGFRDDSDEDEEDDDGRGVTVGRRSFSANR</sequence>
<gene>
    <name evidence="3" type="ORF">AB675_9338</name>
</gene>
<evidence type="ECO:0000256" key="1">
    <source>
        <dbReference type="SAM" id="MobiDB-lite"/>
    </source>
</evidence>
<evidence type="ECO:0000256" key="2">
    <source>
        <dbReference type="SAM" id="Phobius"/>
    </source>
</evidence>
<dbReference type="Proteomes" id="UP000038010">
    <property type="component" value="Unassembled WGS sequence"/>
</dbReference>
<dbReference type="EMBL" id="LFJN01000009">
    <property type="protein sequence ID" value="KPI41718.1"/>
    <property type="molecule type" value="Genomic_DNA"/>
</dbReference>
<keyword evidence="2" id="KW-1133">Transmembrane helix</keyword>
<accession>A0A0N0NNM6</accession>
<dbReference type="AlphaFoldDB" id="A0A0N0NNM6"/>
<dbReference type="RefSeq" id="XP_018001681.1">
    <property type="nucleotide sequence ID" value="XM_018149862.1"/>
</dbReference>
<dbReference type="VEuPathDB" id="FungiDB:AB675_9338"/>
<feature type="transmembrane region" description="Helical" evidence="2">
    <location>
        <begin position="58"/>
        <end position="80"/>
    </location>
</feature>
<organism evidence="3 4">
    <name type="scientific">Cyphellophora attinorum</name>
    <dbReference type="NCBI Taxonomy" id="1664694"/>
    <lineage>
        <taxon>Eukaryota</taxon>
        <taxon>Fungi</taxon>
        <taxon>Dikarya</taxon>
        <taxon>Ascomycota</taxon>
        <taxon>Pezizomycotina</taxon>
        <taxon>Eurotiomycetes</taxon>
        <taxon>Chaetothyriomycetidae</taxon>
        <taxon>Chaetothyriales</taxon>
        <taxon>Cyphellophoraceae</taxon>
        <taxon>Cyphellophora</taxon>
    </lineage>
</organism>
<evidence type="ECO:0000313" key="3">
    <source>
        <dbReference type="EMBL" id="KPI41718.1"/>
    </source>
</evidence>
<dbReference type="GeneID" id="28741742"/>
<keyword evidence="4" id="KW-1185">Reference proteome</keyword>
<name>A0A0N0NNM6_9EURO</name>
<feature type="region of interest" description="Disordered" evidence="1">
    <location>
        <begin position="171"/>
        <end position="194"/>
    </location>
</feature>
<feature type="compositionally biased region" description="Basic and acidic residues" evidence="1">
    <location>
        <begin position="235"/>
        <end position="256"/>
    </location>
</feature>
<keyword evidence="2" id="KW-0812">Transmembrane</keyword>
<evidence type="ECO:0000313" key="4">
    <source>
        <dbReference type="Proteomes" id="UP000038010"/>
    </source>
</evidence>
<protein>
    <submittedName>
        <fullName evidence="3">Uncharacterized protein</fullName>
    </submittedName>
</protein>
<dbReference type="OrthoDB" id="5427070at2759"/>
<keyword evidence="2" id="KW-0472">Membrane</keyword>
<feature type="compositionally biased region" description="Basic and acidic residues" evidence="1">
    <location>
        <begin position="185"/>
        <end position="194"/>
    </location>
</feature>
<reference evidence="3 4" key="1">
    <citation type="submission" date="2015-06" db="EMBL/GenBank/DDBJ databases">
        <title>Draft genome of the ant-associated black yeast Phialophora attae CBS 131958.</title>
        <authorList>
            <person name="Moreno L.F."/>
            <person name="Stielow B.J."/>
            <person name="de Hoog S."/>
            <person name="Vicente V.A."/>
            <person name="Weiss V.A."/>
            <person name="de Vries M."/>
            <person name="Cruz L.M."/>
            <person name="Souza E.M."/>
        </authorList>
    </citation>
    <scope>NUCLEOTIDE SEQUENCE [LARGE SCALE GENOMIC DNA]</scope>
    <source>
        <strain evidence="3 4">CBS 131958</strain>
    </source>
</reference>